<protein>
    <submittedName>
        <fullName evidence="1">Uncharacterized protein</fullName>
    </submittedName>
</protein>
<organism evidence="1">
    <name type="scientific">marine sediment metagenome</name>
    <dbReference type="NCBI Taxonomy" id="412755"/>
    <lineage>
        <taxon>unclassified sequences</taxon>
        <taxon>metagenomes</taxon>
        <taxon>ecological metagenomes</taxon>
    </lineage>
</organism>
<sequence>MLFWLVILGAWMGWVEAVYDKPRDIPADIPERYLRNIPYEPCPPAVEEAERVVRSGR</sequence>
<reference evidence="1" key="1">
    <citation type="journal article" date="2015" name="Nature">
        <title>Complex archaea that bridge the gap between prokaryotes and eukaryotes.</title>
        <authorList>
            <person name="Spang A."/>
            <person name="Saw J.H."/>
            <person name="Jorgensen S.L."/>
            <person name="Zaremba-Niedzwiedzka K."/>
            <person name="Martijn J."/>
            <person name="Lind A.E."/>
            <person name="van Eijk R."/>
            <person name="Schleper C."/>
            <person name="Guy L."/>
            <person name="Ettema T.J."/>
        </authorList>
    </citation>
    <scope>NUCLEOTIDE SEQUENCE</scope>
</reference>
<accession>A0A0F9BA70</accession>
<evidence type="ECO:0000313" key="1">
    <source>
        <dbReference type="EMBL" id="KKK87599.1"/>
    </source>
</evidence>
<name>A0A0F9BA70_9ZZZZ</name>
<proteinExistence type="predicted"/>
<gene>
    <name evidence="1" type="ORF">LCGC14_2751620</name>
</gene>
<dbReference type="AlphaFoldDB" id="A0A0F9BA70"/>
<comment type="caution">
    <text evidence="1">The sequence shown here is derived from an EMBL/GenBank/DDBJ whole genome shotgun (WGS) entry which is preliminary data.</text>
</comment>
<dbReference type="EMBL" id="LAZR01050324">
    <property type="protein sequence ID" value="KKK87599.1"/>
    <property type="molecule type" value="Genomic_DNA"/>
</dbReference>